<feature type="compositionally biased region" description="Basic and acidic residues" evidence="1">
    <location>
        <begin position="52"/>
        <end position="70"/>
    </location>
</feature>
<reference evidence="2" key="1">
    <citation type="submission" date="2023-01" db="EMBL/GenBank/DDBJ databases">
        <title>Exophiala dermititidis isolated from Cystic Fibrosis Patient.</title>
        <authorList>
            <person name="Kurbessoian T."/>
            <person name="Crocker A."/>
            <person name="Murante D."/>
            <person name="Hogan D.A."/>
            <person name="Stajich J.E."/>
        </authorList>
    </citation>
    <scope>NUCLEOTIDE SEQUENCE</scope>
    <source>
        <strain evidence="2">Ex8</strain>
    </source>
</reference>
<organism evidence="2 3">
    <name type="scientific">Exophiala dermatitidis</name>
    <name type="common">Black yeast-like fungus</name>
    <name type="synonym">Wangiella dermatitidis</name>
    <dbReference type="NCBI Taxonomy" id="5970"/>
    <lineage>
        <taxon>Eukaryota</taxon>
        <taxon>Fungi</taxon>
        <taxon>Dikarya</taxon>
        <taxon>Ascomycota</taxon>
        <taxon>Pezizomycotina</taxon>
        <taxon>Eurotiomycetes</taxon>
        <taxon>Chaetothyriomycetidae</taxon>
        <taxon>Chaetothyriales</taxon>
        <taxon>Herpotrichiellaceae</taxon>
        <taxon>Exophiala</taxon>
    </lineage>
</organism>
<evidence type="ECO:0000313" key="2">
    <source>
        <dbReference type="EMBL" id="KAJ8988382.1"/>
    </source>
</evidence>
<evidence type="ECO:0000256" key="1">
    <source>
        <dbReference type="SAM" id="MobiDB-lite"/>
    </source>
</evidence>
<feature type="compositionally biased region" description="Basic and acidic residues" evidence="1">
    <location>
        <begin position="85"/>
        <end position="104"/>
    </location>
</feature>
<dbReference type="EMBL" id="JAJGCB010000018">
    <property type="protein sequence ID" value="KAJ8988382.1"/>
    <property type="molecule type" value="Genomic_DNA"/>
</dbReference>
<dbReference type="Proteomes" id="UP001161757">
    <property type="component" value="Unassembled WGS sequence"/>
</dbReference>
<name>A0AAN6IRZ9_EXODE</name>
<proteinExistence type="predicted"/>
<gene>
    <name evidence="2" type="ORF">HRR80_007414</name>
</gene>
<comment type="caution">
    <text evidence="2">The sequence shown here is derived from an EMBL/GenBank/DDBJ whole genome shotgun (WGS) entry which is preliminary data.</text>
</comment>
<evidence type="ECO:0000313" key="3">
    <source>
        <dbReference type="Proteomes" id="UP001161757"/>
    </source>
</evidence>
<feature type="region of interest" description="Disordered" evidence="1">
    <location>
        <begin position="50"/>
        <end position="112"/>
    </location>
</feature>
<protein>
    <submittedName>
        <fullName evidence="2">Uncharacterized protein</fullName>
    </submittedName>
</protein>
<dbReference type="AlphaFoldDB" id="A0AAN6IRZ9"/>
<sequence>MNIPYTLIYGYNHSEEHSHRIGPETKSDLIFIVRLPFSGQGCPRGYYQLYGRNDREGQDEDFGRSGRRPEDEEIEMLHSGFMSEPKPDRAKKIERWRASSEADPRPGNTYSTMLPGEAAETAKGWTPRACGHREASFNGHYSLVMMGASQSPLAVPGLRAALLLKSFRCRRSRS</sequence>
<accession>A0AAN6IRZ9</accession>